<dbReference type="AlphaFoldDB" id="A0A6J7DUX3"/>
<sequence>MRRVVNILAKGSADATVTCTATHLEPETTQARELWVRREAAVSALLTRAGCDTIAIEVGALSVVSGQPGLAIRVTATAG</sequence>
<protein>
    <submittedName>
        <fullName evidence="1">Unannotated protein</fullName>
    </submittedName>
</protein>
<accession>A0A6J7DUX3</accession>
<gene>
    <name evidence="1" type="ORF">UFOPK3402_00755</name>
</gene>
<organism evidence="1">
    <name type="scientific">freshwater metagenome</name>
    <dbReference type="NCBI Taxonomy" id="449393"/>
    <lineage>
        <taxon>unclassified sequences</taxon>
        <taxon>metagenomes</taxon>
        <taxon>ecological metagenomes</taxon>
    </lineage>
</organism>
<reference evidence="1" key="1">
    <citation type="submission" date="2020-05" db="EMBL/GenBank/DDBJ databases">
        <authorList>
            <person name="Chiriac C."/>
            <person name="Salcher M."/>
            <person name="Ghai R."/>
            <person name="Kavagutti S V."/>
        </authorList>
    </citation>
    <scope>NUCLEOTIDE SEQUENCE</scope>
</reference>
<evidence type="ECO:0000313" key="1">
    <source>
        <dbReference type="EMBL" id="CAB4872169.1"/>
    </source>
</evidence>
<proteinExistence type="predicted"/>
<name>A0A6J7DUX3_9ZZZZ</name>
<dbReference type="EMBL" id="CAFBLS010000076">
    <property type="protein sequence ID" value="CAB4872169.1"/>
    <property type="molecule type" value="Genomic_DNA"/>
</dbReference>